<dbReference type="Pfam" id="PF17050">
    <property type="entry name" value="AIM5"/>
    <property type="match status" value="1"/>
</dbReference>
<gene>
    <name evidence="12" type="ORF">TWF506_003835</name>
</gene>
<comment type="caution">
    <text evidence="12">The sequence shown here is derived from an EMBL/GenBank/DDBJ whole genome shotgun (WGS) entry which is preliminary data.</text>
</comment>
<keyword evidence="6" id="KW-1133">Transmembrane helix</keyword>
<keyword evidence="5" id="KW-0812">Transmembrane</keyword>
<evidence type="ECO:0000256" key="6">
    <source>
        <dbReference type="ARBA" id="ARBA00022989"/>
    </source>
</evidence>
<reference evidence="12 13" key="1">
    <citation type="submission" date="2019-10" db="EMBL/GenBank/DDBJ databases">
        <authorList>
            <person name="Palmer J.M."/>
        </authorList>
    </citation>
    <scope>NUCLEOTIDE SEQUENCE [LARGE SCALE GENOMIC DNA]</scope>
    <source>
        <strain evidence="12 13">TWF506</strain>
    </source>
</reference>
<dbReference type="GO" id="GO:0042407">
    <property type="term" value="P:cristae formation"/>
    <property type="evidence" value="ECO:0007669"/>
    <property type="project" value="InterPro"/>
</dbReference>
<evidence type="ECO:0000256" key="1">
    <source>
        <dbReference type="ARBA" id="ARBA00002689"/>
    </source>
</evidence>
<protein>
    <recommendedName>
        <fullName evidence="4 11">MICOS complex subunit MIC12</fullName>
    </recommendedName>
    <alternativeName>
        <fullName evidence="10 11">Altered inheritance of mitochondria protein 5, mitochondrial</fullName>
    </alternativeName>
    <alternativeName>
        <fullName evidence="9 11">Found in mitochondrial proteome protein 51</fullName>
    </alternativeName>
</protein>
<evidence type="ECO:0000256" key="9">
    <source>
        <dbReference type="ARBA" id="ARBA00032159"/>
    </source>
</evidence>
<organism evidence="12 13">
    <name type="scientific">Arthrobotrys conoides</name>
    <dbReference type="NCBI Taxonomy" id="74498"/>
    <lineage>
        <taxon>Eukaryota</taxon>
        <taxon>Fungi</taxon>
        <taxon>Dikarya</taxon>
        <taxon>Ascomycota</taxon>
        <taxon>Pezizomycotina</taxon>
        <taxon>Orbiliomycetes</taxon>
        <taxon>Orbiliales</taxon>
        <taxon>Orbiliaceae</taxon>
        <taxon>Arthrobotrys</taxon>
    </lineage>
</organism>
<keyword evidence="13" id="KW-1185">Reference proteome</keyword>
<comment type="subunit">
    <text evidence="11">Component of the mitochondrial contact site and cristae organizing system (MICOS) complex.</text>
</comment>
<dbReference type="Proteomes" id="UP001307849">
    <property type="component" value="Unassembled WGS sequence"/>
</dbReference>
<evidence type="ECO:0000256" key="10">
    <source>
        <dbReference type="ARBA" id="ARBA00032985"/>
    </source>
</evidence>
<evidence type="ECO:0000256" key="2">
    <source>
        <dbReference type="ARBA" id="ARBA00004370"/>
    </source>
</evidence>
<sequence length="120" mass="13435">MGRLNGLVGGFVLTTSVIYLTVRQHQEQTKLSSQLLRDSNMLLNAILKPPTPPKPRTTYIETRSSILETMKDNWNSEIEGVVKWVQNANPTSIFNSIEDMARSAFSDLNMLNGVPERSGK</sequence>
<evidence type="ECO:0000256" key="3">
    <source>
        <dbReference type="ARBA" id="ARBA00009188"/>
    </source>
</evidence>
<keyword evidence="8" id="KW-0472">Membrane</keyword>
<dbReference type="GO" id="GO:0044284">
    <property type="term" value="C:mitochondrial crista junction"/>
    <property type="evidence" value="ECO:0007669"/>
    <property type="project" value="InterPro"/>
</dbReference>
<comment type="subcellular location">
    <subcellularLocation>
        <location evidence="2">Membrane</location>
    </subcellularLocation>
    <subcellularLocation>
        <location evidence="11">Mitochondrion inner membrane</location>
        <topology evidence="11">Single-pass membrane protein</topology>
    </subcellularLocation>
</comment>
<dbReference type="AlphaFoldDB" id="A0AAN8RPG0"/>
<evidence type="ECO:0000256" key="4">
    <source>
        <dbReference type="ARBA" id="ARBA00018170"/>
    </source>
</evidence>
<name>A0AAN8RPG0_9PEZI</name>
<dbReference type="InterPro" id="IPR031463">
    <property type="entry name" value="Mic12"/>
</dbReference>
<dbReference type="EMBL" id="JAVHJM010000013">
    <property type="protein sequence ID" value="KAK6499207.1"/>
    <property type="molecule type" value="Genomic_DNA"/>
</dbReference>
<keyword evidence="7 11" id="KW-0496">Mitochondrion</keyword>
<comment type="similarity">
    <text evidence="3 11">Belongs to the MICOS complex subunit Mic12 family.</text>
</comment>
<evidence type="ECO:0000313" key="13">
    <source>
        <dbReference type="Proteomes" id="UP001307849"/>
    </source>
</evidence>
<proteinExistence type="inferred from homology"/>
<evidence type="ECO:0000256" key="8">
    <source>
        <dbReference type="ARBA" id="ARBA00023136"/>
    </source>
</evidence>
<evidence type="ECO:0000256" key="7">
    <source>
        <dbReference type="ARBA" id="ARBA00023128"/>
    </source>
</evidence>
<evidence type="ECO:0000313" key="12">
    <source>
        <dbReference type="EMBL" id="KAK6499207.1"/>
    </source>
</evidence>
<accession>A0AAN8RPG0</accession>
<comment type="function">
    <text evidence="1 11">Component of the MICOS complex, a large protein complex of the mitochondrial inner membrane that plays crucial roles in the maintenance of crista junctions, inner membrane architecture, and formation of contact sites to the outer membrane.</text>
</comment>
<dbReference type="GO" id="GO:0061617">
    <property type="term" value="C:MICOS complex"/>
    <property type="evidence" value="ECO:0007669"/>
    <property type="project" value="UniProtKB-UniRule"/>
</dbReference>
<evidence type="ECO:0000256" key="11">
    <source>
        <dbReference type="RuleBase" id="RU363010"/>
    </source>
</evidence>
<keyword evidence="11" id="KW-0999">Mitochondrion inner membrane</keyword>
<evidence type="ECO:0000256" key="5">
    <source>
        <dbReference type="ARBA" id="ARBA00022692"/>
    </source>
</evidence>